<dbReference type="AlphaFoldDB" id="A0A4P9X5E5"/>
<feature type="compositionally biased region" description="Basic and acidic residues" evidence="1">
    <location>
        <begin position="126"/>
        <end position="138"/>
    </location>
</feature>
<feature type="region of interest" description="Disordered" evidence="1">
    <location>
        <begin position="118"/>
        <end position="138"/>
    </location>
</feature>
<dbReference type="GO" id="GO:0097542">
    <property type="term" value="C:ciliary tip"/>
    <property type="evidence" value="ECO:0007669"/>
    <property type="project" value="TreeGrafter"/>
</dbReference>
<dbReference type="GO" id="GO:0035253">
    <property type="term" value="C:ciliary rootlet"/>
    <property type="evidence" value="ECO:0007669"/>
    <property type="project" value="TreeGrafter"/>
</dbReference>
<gene>
    <name evidence="2" type="ORF">CXG81DRAFT_27005</name>
</gene>
<feature type="compositionally biased region" description="Acidic residues" evidence="1">
    <location>
        <begin position="488"/>
        <end position="502"/>
    </location>
</feature>
<reference evidence="3" key="1">
    <citation type="journal article" date="2018" name="Nat. Microbiol.">
        <title>Leveraging single-cell genomics to expand the fungal tree of life.</title>
        <authorList>
            <person name="Ahrendt S.R."/>
            <person name="Quandt C.A."/>
            <person name="Ciobanu D."/>
            <person name="Clum A."/>
            <person name="Salamov A."/>
            <person name="Andreopoulos B."/>
            <person name="Cheng J.F."/>
            <person name="Woyke T."/>
            <person name="Pelin A."/>
            <person name="Henrissat B."/>
            <person name="Reynolds N.K."/>
            <person name="Benny G.L."/>
            <person name="Smith M.E."/>
            <person name="James T.Y."/>
            <person name="Grigoriev I.V."/>
        </authorList>
    </citation>
    <scope>NUCLEOTIDE SEQUENCE [LARGE SCALE GENOMIC DNA]</scope>
    <source>
        <strain evidence="3">ATCC 52028</strain>
    </source>
</reference>
<dbReference type="EMBL" id="ML014225">
    <property type="protein sequence ID" value="RKP00281.1"/>
    <property type="molecule type" value="Genomic_DNA"/>
</dbReference>
<dbReference type="InterPro" id="IPR033192">
    <property type="entry name" value="ODAD3"/>
</dbReference>
<dbReference type="STRING" id="1555241.A0A4P9X5E5"/>
<dbReference type="GO" id="GO:0003341">
    <property type="term" value="P:cilium movement"/>
    <property type="evidence" value="ECO:0007669"/>
    <property type="project" value="InterPro"/>
</dbReference>
<evidence type="ECO:0000313" key="2">
    <source>
        <dbReference type="EMBL" id="RKP00281.1"/>
    </source>
</evidence>
<proteinExistence type="predicted"/>
<evidence type="ECO:0000313" key="3">
    <source>
        <dbReference type="Proteomes" id="UP000274922"/>
    </source>
</evidence>
<accession>A0A4P9X5E5</accession>
<dbReference type="PANTHER" id="PTHR46518">
    <property type="entry name" value="COILED-COIL DOMAIN-CONTAINING PROTEIN 151"/>
    <property type="match status" value="1"/>
</dbReference>
<feature type="region of interest" description="Disordered" evidence="1">
    <location>
        <begin position="488"/>
        <end position="541"/>
    </location>
</feature>
<name>A0A4P9X5E5_9FUNG</name>
<sequence length="541" mass="61173">MRQLDRAGALEEELRDLRMRFELVEGDRKAYYETSQWFIRQNKDDISRTRAKNKELSDLIATIKKKEIDTSAKGVLSDYERLEQRISEAQRKYDEYQAELRMKEERVALLQEQLGELQRRAPATDSKARDDAPASKQIRSLENRLDKAVIKYNEAQSIRKTYEFIVKRLQDERLTFDQQLKAYESLLKAKKDDADQLDVMAKDAQHAKDLAKTQLAKLETQTQEERRHREKTLAARRDALKQQLEANDLFDRRILQLERATAEAQAQHAAETKEHVDSATERQVQQYSDQLRTIRDVTAALENDGIVASFREQGQTRAYLEQLLQAGYARRVAAKEALALVATTLSGLDVAQTQRQAHTKALVEDLLGKIAQTQVVRHATRIRTDRAAAELAAVVAGVQHLVEKLEVVTVAEKQTRMVVNDANVQLAFQRCAEKVHLLASGLQGREIPESPALKEPGTESAVILSVHPGVLPPYNTRVALRPLAFEIDSGDASDNGEDEGADVPDRETLKKRTAALLNARNKAKQPKKKSKKKSGKESDSD</sequence>
<dbReference type="PANTHER" id="PTHR46518:SF1">
    <property type="entry name" value="OUTER DYNEIN ARM-DOCKING COMPLEX SUBUNIT 3"/>
    <property type="match status" value="1"/>
</dbReference>
<dbReference type="OrthoDB" id="10255247at2759"/>
<evidence type="ECO:0000256" key="1">
    <source>
        <dbReference type="SAM" id="MobiDB-lite"/>
    </source>
</evidence>
<dbReference type="GO" id="GO:0036064">
    <property type="term" value="C:ciliary basal body"/>
    <property type="evidence" value="ECO:0007669"/>
    <property type="project" value="TreeGrafter"/>
</dbReference>
<protein>
    <submittedName>
        <fullName evidence="2">Uncharacterized protein</fullName>
    </submittedName>
</protein>
<dbReference type="Proteomes" id="UP000274922">
    <property type="component" value="Unassembled WGS sequence"/>
</dbReference>
<feature type="compositionally biased region" description="Basic residues" evidence="1">
    <location>
        <begin position="521"/>
        <end position="534"/>
    </location>
</feature>
<keyword evidence="3" id="KW-1185">Reference proteome</keyword>
<organism evidence="2 3">
    <name type="scientific">Caulochytrium protostelioides</name>
    <dbReference type="NCBI Taxonomy" id="1555241"/>
    <lineage>
        <taxon>Eukaryota</taxon>
        <taxon>Fungi</taxon>
        <taxon>Fungi incertae sedis</taxon>
        <taxon>Chytridiomycota</taxon>
        <taxon>Chytridiomycota incertae sedis</taxon>
        <taxon>Chytridiomycetes</taxon>
        <taxon>Caulochytriales</taxon>
        <taxon>Caulochytriaceae</taxon>
        <taxon>Caulochytrium</taxon>
    </lineage>
</organism>
<dbReference type="GO" id="GO:0036158">
    <property type="term" value="P:outer dynein arm assembly"/>
    <property type="evidence" value="ECO:0007669"/>
    <property type="project" value="InterPro"/>
</dbReference>